<proteinExistence type="predicted"/>
<dbReference type="PROSITE" id="PS50850">
    <property type="entry name" value="MFS"/>
    <property type="match status" value="1"/>
</dbReference>
<dbReference type="EMBL" id="KV907506">
    <property type="protein sequence ID" value="OOF92687.1"/>
    <property type="molecule type" value="Genomic_DNA"/>
</dbReference>
<reference evidence="9" key="1">
    <citation type="journal article" date="2017" name="Genome Biol.">
        <title>Comparative genomics reveals high biological diversity and specific adaptations in the industrially and medically important fungal genus Aspergillus.</title>
        <authorList>
            <person name="de Vries R.P."/>
            <person name="Riley R."/>
            <person name="Wiebenga A."/>
            <person name="Aguilar-Osorio G."/>
            <person name="Amillis S."/>
            <person name="Uchima C.A."/>
            <person name="Anderluh G."/>
            <person name="Asadollahi M."/>
            <person name="Askin M."/>
            <person name="Barry K."/>
            <person name="Battaglia E."/>
            <person name="Bayram O."/>
            <person name="Benocci T."/>
            <person name="Braus-Stromeyer S.A."/>
            <person name="Caldana C."/>
            <person name="Canovas D."/>
            <person name="Cerqueira G.C."/>
            <person name="Chen F."/>
            <person name="Chen W."/>
            <person name="Choi C."/>
            <person name="Clum A."/>
            <person name="Dos Santos R.A."/>
            <person name="Damasio A.R."/>
            <person name="Diallinas G."/>
            <person name="Emri T."/>
            <person name="Fekete E."/>
            <person name="Flipphi M."/>
            <person name="Freyberg S."/>
            <person name="Gallo A."/>
            <person name="Gournas C."/>
            <person name="Habgood R."/>
            <person name="Hainaut M."/>
            <person name="Harispe M.L."/>
            <person name="Henrissat B."/>
            <person name="Hilden K.S."/>
            <person name="Hope R."/>
            <person name="Hossain A."/>
            <person name="Karabika E."/>
            <person name="Karaffa L."/>
            <person name="Karanyi Z."/>
            <person name="Krasevec N."/>
            <person name="Kuo A."/>
            <person name="Kusch H."/>
            <person name="LaButti K."/>
            <person name="Lagendijk E.L."/>
            <person name="Lapidus A."/>
            <person name="Levasseur A."/>
            <person name="Lindquist E."/>
            <person name="Lipzen A."/>
            <person name="Logrieco A.F."/>
            <person name="MacCabe A."/>
            <person name="Maekelae M.R."/>
            <person name="Malavazi I."/>
            <person name="Melin P."/>
            <person name="Meyer V."/>
            <person name="Mielnichuk N."/>
            <person name="Miskei M."/>
            <person name="Molnar A.P."/>
            <person name="Mule G."/>
            <person name="Ngan C.Y."/>
            <person name="Orejas M."/>
            <person name="Orosz E."/>
            <person name="Ouedraogo J.P."/>
            <person name="Overkamp K.M."/>
            <person name="Park H.-S."/>
            <person name="Perrone G."/>
            <person name="Piumi F."/>
            <person name="Punt P.J."/>
            <person name="Ram A.F."/>
            <person name="Ramon A."/>
            <person name="Rauscher S."/>
            <person name="Record E."/>
            <person name="Riano-Pachon D.M."/>
            <person name="Robert V."/>
            <person name="Roehrig J."/>
            <person name="Ruller R."/>
            <person name="Salamov A."/>
            <person name="Salih N.S."/>
            <person name="Samson R.A."/>
            <person name="Sandor E."/>
            <person name="Sanguinetti M."/>
            <person name="Schuetze T."/>
            <person name="Sepcic K."/>
            <person name="Shelest E."/>
            <person name="Sherlock G."/>
            <person name="Sophianopoulou V."/>
            <person name="Squina F.M."/>
            <person name="Sun H."/>
            <person name="Susca A."/>
            <person name="Todd R.B."/>
            <person name="Tsang A."/>
            <person name="Unkles S.E."/>
            <person name="van de Wiele N."/>
            <person name="van Rossen-Uffink D."/>
            <person name="Oliveira J.V."/>
            <person name="Vesth T.C."/>
            <person name="Visser J."/>
            <person name="Yu J.-H."/>
            <person name="Zhou M."/>
            <person name="Andersen M.R."/>
            <person name="Archer D.B."/>
            <person name="Baker S.E."/>
            <person name="Benoit I."/>
            <person name="Brakhage A.A."/>
            <person name="Braus G.H."/>
            <person name="Fischer R."/>
            <person name="Frisvad J.C."/>
            <person name="Goldman G.H."/>
            <person name="Houbraken J."/>
            <person name="Oakley B."/>
            <person name="Pocsi I."/>
            <person name="Scazzocchio C."/>
            <person name="Seiboth B."/>
            <person name="vanKuyk P.A."/>
            <person name="Wortman J."/>
            <person name="Dyer P.S."/>
            <person name="Grigoriev I.V."/>
        </authorList>
    </citation>
    <scope>NUCLEOTIDE SEQUENCE [LARGE SCALE GENOMIC DNA]</scope>
    <source>
        <strain evidence="9">ITEM 5010</strain>
    </source>
</reference>
<feature type="transmembrane region" description="Helical" evidence="6">
    <location>
        <begin position="335"/>
        <end position="355"/>
    </location>
</feature>
<feature type="transmembrane region" description="Helical" evidence="6">
    <location>
        <begin position="255"/>
        <end position="278"/>
    </location>
</feature>
<dbReference type="Proteomes" id="UP000188318">
    <property type="component" value="Unassembled WGS sequence"/>
</dbReference>
<feature type="transmembrane region" description="Helical" evidence="6">
    <location>
        <begin position="228"/>
        <end position="249"/>
    </location>
</feature>
<dbReference type="InterPro" id="IPR020846">
    <property type="entry name" value="MFS_dom"/>
</dbReference>
<dbReference type="GO" id="GO:0005886">
    <property type="term" value="C:plasma membrane"/>
    <property type="evidence" value="ECO:0007669"/>
    <property type="project" value="TreeGrafter"/>
</dbReference>
<gene>
    <name evidence="8" type="ORF">ASPCADRAFT_209941</name>
</gene>
<dbReference type="InterPro" id="IPR053791">
    <property type="entry name" value="MFS_Tri12-like"/>
</dbReference>
<evidence type="ECO:0000259" key="7">
    <source>
        <dbReference type="PROSITE" id="PS50850"/>
    </source>
</evidence>
<feature type="domain" description="Major facilitator superfamily (MFS) profile" evidence="7">
    <location>
        <begin position="33"/>
        <end position="542"/>
    </location>
</feature>
<evidence type="ECO:0000256" key="1">
    <source>
        <dbReference type="ARBA" id="ARBA00004141"/>
    </source>
</evidence>
<feature type="transmembrane region" description="Helical" evidence="6">
    <location>
        <begin position="299"/>
        <end position="323"/>
    </location>
</feature>
<dbReference type="VEuPathDB" id="FungiDB:ASPCADRAFT_209941"/>
<dbReference type="InterPro" id="IPR010573">
    <property type="entry name" value="MFS_Str1/Tri12-like"/>
</dbReference>
<feature type="transmembrane region" description="Helical" evidence="6">
    <location>
        <begin position="367"/>
        <end position="385"/>
    </location>
</feature>
<keyword evidence="2" id="KW-0813">Transport</keyword>
<comment type="subcellular location">
    <subcellularLocation>
        <location evidence="1">Membrane</location>
        <topology evidence="1">Multi-pass membrane protein</topology>
    </subcellularLocation>
</comment>
<dbReference type="PANTHER" id="PTHR23501">
    <property type="entry name" value="MAJOR FACILITATOR SUPERFAMILY"/>
    <property type="match status" value="1"/>
</dbReference>
<feature type="transmembrane region" description="Helical" evidence="6">
    <location>
        <begin position="519"/>
        <end position="538"/>
    </location>
</feature>
<evidence type="ECO:0000256" key="3">
    <source>
        <dbReference type="ARBA" id="ARBA00022692"/>
    </source>
</evidence>
<dbReference type="CDD" id="cd06179">
    <property type="entry name" value="MFS_TRI12_like"/>
    <property type="match status" value="1"/>
</dbReference>
<keyword evidence="5 6" id="KW-0472">Membrane</keyword>
<protein>
    <recommendedName>
        <fullName evidence="7">Major facilitator superfamily (MFS) profile domain-containing protein</fullName>
    </recommendedName>
</protein>
<dbReference type="PANTHER" id="PTHR23501:SF109">
    <property type="entry name" value="MAJOR FACILITATOR SUPERFAMILY (MFS) PROFILE DOMAIN-CONTAINING PROTEIN-RELATED"/>
    <property type="match status" value="1"/>
</dbReference>
<sequence>MTDQKHAGQLKAIPVDLDGLPTGYYCSQNFIGSLIAVCLMAISLYLGYVLPVNSLSAINADLGPDPSYTLISTVFTLISGVGLLLVGRLGDLFGRRYILIGGQVLGLIGAIVCATAKSVPTVIGGSVLCGLAAAVQLTFSFVIAELVPNQARPAVNACIFITTLPFSAFGAVIADLFIANTARSWRWTYYLNIITCGLSVILLVLFYFPPGWDAKRGTESRIAGLKKFDYIGFILYASGLILVLLGLSWGGTSYAWHSAHVVAVLVIGFVCLIAFALYEIFVPLEQPLLPMSLLRNRGYAGAVCSALVGNMVYFSMSLLWPTAISALFTTNTIKAGWLSISTGAGVLVGEVAAGLLMKPIGYTKYQLIVTTVMITAFSGALAAVNQHRQSYGIAFTAIGGFWVGYLELITIIMCPLYCKPEDIGLASGFLGSAKQVAGTIATAIYVAILDNRVAANIPNDVATAAVKAGLPSSSMTDLLEAVSAGSVAAYDAVPGMTTTILSAVMDAVKTAYSQSFRTVFLVSIAFGGLSVITSLFSAPVDDRFTNDVAAKLSSGGASNQVFEEKKDVESI</sequence>
<keyword evidence="9" id="KW-1185">Reference proteome</keyword>
<feature type="transmembrane region" description="Helical" evidence="6">
    <location>
        <begin position="68"/>
        <end position="86"/>
    </location>
</feature>
<dbReference type="SUPFAM" id="SSF103473">
    <property type="entry name" value="MFS general substrate transporter"/>
    <property type="match status" value="1"/>
</dbReference>
<organism evidence="8 9">
    <name type="scientific">Aspergillus carbonarius (strain ITEM 5010)</name>
    <dbReference type="NCBI Taxonomy" id="602072"/>
    <lineage>
        <taxon>Eukaryota</taxon>
        <taxon>Fungi</taxon>
        <taxon>Dikarya</taxon>
        <taxon>Ascomycota</taxon>
        <taxon>Pezizomycotina</taxon>
        <taxon>Eurotiomycetes</taxon>
        <taxon>Eurotiomycetidae</taxon>
        <taxon>Eurotiales</taxon>
        <taxon>Aspergillaceae</taxon>
        <taxon>Aspergillus</taxon>
        <taxon>Aspergillus subgen. Circumdati</taxon>
    </lineage>
</organism>
<accession>A0A1R3RE05</accession>
<dbReference type="InterPro" id="IPR036259">
    <property type="entry name" value="MFS_trans_sf"/>
</dbReference>
<feature type="transmembrane region" description="Helical" evidence="6">
    <location>
        <begin position="391"/>
        <end position="418"/>
    </location>
</feature>
<evidence type="ECO:0000256" key="2">
    <source>
        <dbReference type="ARBA" id="ARBA00022448"/>
    </source>
</evidence>
<feature type="transmembrane region" description="Helical" evidence="6">
    <location>
        <begin position="189"/>
        <end position="208"/>
    </location>
</feature>
<feature type="transmembrane region" description="Helical" evidence="6">
    <location>
        <begin position="123"/>
        <end position="147"/>
    </location>
</feature>
<evidence type="ECO:0000256" key="4">
    <source>
        <dbReference type="ARBA" id="ARBA00022989"/>
    </source>
</evidence>
<dbReference type="OMA" id="SYAWHSA"/>
<evidence type="ECO:0000313" key="9">
    <source>
        <dbReference type="Proteomes" id="UP000188318"/>
    </source>
</evidence>
<feature type="transmembrane region" description="Helical" evidence="6">
    <location>
        <begin position="154"/>
        <end position="177"/>
    </location>
</feature>
<dbReference type="Pfam" id="PF06609">
    <property type="entry name" value="TRI12"/>
    <property type="match status" value="1"/>
</dbReference>
<dbReference type="AlphaFoldDB" id="A0A1R3RE05"/>
<feature type="transmembrane region" description="Helical" evidence="6">
    <location>
        <begin position="30"/>
        <end position="48"/>
    </location>
</feature>
<dbReference type="OrthoDB" id="4139357at2759"/>
<keyword evidence="4 6" id="KW-1133">Transmembrane helix</keyword>
<evidence type="ECO:0000256" key="6">
    <source>
        <dbReference type="SAM" id="Phobius"/>
    </source>
</evidence>
<name>A0A1R3RE05_ASPC5</name>
<dbReference type="Gene3D" id="1.20.1250.20">
    <property type="entry name" value="MFS general substrate transporter like domains"/>
    <property type="match status" value="1"/>
</dbReference>
<dbReference type="GO" id="GO:0022857">
    <property type="term" value="F:transmembrane transporter activity"/>
    <property type="evidence" value="ECO:0007669"/>
    <property type="project" value="InterPro"/>
</dbReference>
<keyword evidence="3 6" id="KW-0812">Transmembrane</keyword>
<evidence type="ECO:0000256" key="5">
    <source>
        <dbReference type="ARBA" id="ARBA00023136"/>
    </source>
</evidence>
<evidence type="ECO:0000313" key="8">
    <source>
        <dbReference type="EMBL" id="OOF92687.1"/>
    </source>
</evidence>